<evidence type="ECO:0000259" key="6">
    <source>
        <dbReference type="Pfam" id="PF03466"/>
    </source>
</evidence>
<evidence type="ECO:0000256" key="5">
    <source>
        <dbReference type="SAM" id="MobiDB-lite"/>
    </source>
</evidence>
<keyword evidence="4" id="KW-0804">Transcription</keyword>
<reference evidence="7 8" key="1">
    <citation type="submission" date="2018-07" db="EMBL/GenBank/DDBJ databases">
        <title>Desertimonas flava gen. nov. sp. nov.</title>
        <authorList>
            <person name="Liu S."/>
        </authorList>
    </citation>
    <scope>NUCLEOTIDE SEQUENCE [LARGE SCALE GENOMIC DNA]</scope>
    <source>
        <strain evidence="7 8">16Sb5-5</strain>
    </source>
</reference>
<comment type="similarity">
    <text evidence="1">Belongs to the LysR transcriptional regulatory family.</text>
</comment>
<evidence type="ECO:0000256" key="4">
    <source>
        <dbReference type="ARBA" id="ARBA00023163"/>
    </source>
</evidence>
<accession>A0A367YUY8</accession>
<evidence type="ECO:0000313" key="7">
    <source>
        <dbReference type="EMBL" id="RCK68781.1"/>
    </source>
</evidence>
<feature type="compositionally biased region" description="Basic residues" evidence="5">
    <location>
        <begin position="208"/>
        <end position="217"/>
    </location>
</feature>
<dbReference type="Proteomes" id="UP000252770">
    <property type="component" value="Unassembled WGS sequence"/>
</dbReference>
<sequence length="217" mass="24339">MDDRAGTSAEDARGLRIGFVPGVTLTKWRRVWAERYPRTPLEVVEVAEREQRRVLDDGAVDLCFARLPLTTDGLHVIRLYEEVPVVLVPRDHPVTAYPEVVRADVDDEEAIEREDGEEVADLVAGGAGVAFLPMSVARSHSRRDLAYRPVADAEPTTIALCWRRDVEDTLFDDFIGVVRGRTVNSSRTVQAGGTAPRAKTTRTPRAPRTTRRQKRRR</sequence>
<dbReference type="Gene3D" id="3.40.190.10">
    <property type="entry name" value="Periplasmic binding protein-like II"/>
    <property type="match status" value="4"/>
</dbReference>
<dbReference type="RefSeq" id="WP_114127405.1">
    <property type="nucleotide sequence ID" value="NZ_QOUI01000009.1"/>
</dbReference>
<evidence type="ECO:0000256" key="2">
    <source>
        <dbReference type="ARBA" id="ARBA00023015"/>
    </source>
</evidence>
<comment type="caution">
    <text evidence="7">The sequence shown here is derived from an EMBL/GenBank/DDBJ whole genome shotgun (WGS) entry which is preliminary data.</text>
</comment>
<evidence type="ECO:0000256" key="1">
    <source>
        <dbReference type="ARBA" id="ARBA00009437"/>
    </source>
</evidence>
<organism evidence="7 8">
    <name type="scientific">Desertihabitans brevis</name>
    <dbReference type="NCBI Taxonomy" id="2268447"/>
    <lineage>
        <taxon>Bacteria</taxon>
        <taxon>Bacillati</taxon>
        <taxon>Actinomycetota</taxon>
        <taxon>Actinomycetes</taxon>
        <taxon>Propionibacteriales</taxon>
        <taxon>Propionibacteriaceae</taxon>
        <taxon>Desertihabitans</taxon>
    </lineage>
</organism>
<proteinExistence type="inferred from homology"/>
<evidence type="ECO:0000313" key="8">
    <source>
        <dbReference type="Proteomes" id="UP000252770"/>
    </source>
</evidence>
<dbReference type="EMBL" id="QOUI01000009">
    <property type="protein sequence ID" value="RCK68781.1"/>
    <property type="molecule type" value="Genomic_DNA"/>
</dbReference>
<dbReference type="GO" id="GO:0003677">
    <property type="term" value="F:DNA binding"/>
    <property type="evidence" value="ECO:0007669"/>
    <property type="project" value="UniProtKB-KW"/>
</dbReference>
<dbReference type="PANTHER" id="PTHR30346">
    <property type="entry name" value="TRANSCRIPTIONAL DUAL REGULATOR HCAR-RELATED"/>
    <property type="match status" value="1"/>
</dbReference>
<dbReference type="InterPro" id="IPR005119">
    <property type="entry name" value="LysR_subst-bd"/>
</dbReference>
<protein>
    <recommendedName>
        <fullName evidence="6">LysR substrate-binding domain-containing protein</fullName>
    </recommendedName>
</protein>
<dbReference type="CDD" id="cd08414">
    <property type="entry name" value="PBP2_LTTR_aromatics_like"/>
    <property type="match status" value="1"/>
</dbReference>
<gene>
    <name evidence="7" type="ORF">DT076_14460</name>
</gene>
<dbReference type="SUPFAM" id="SSF53850">
    <property type="entry name" value="Periplasmic binding protein-like II"/>
    <property type="match status" value="1"/>
</dbReference>
<dbReference type="PANTHER" id="PTHR30346:SF0">
    <property type="entry name" value="HCA OPERON TRANSCRIPTIONAL ACTIVATOR HCAR"/>
    <property type="match status" value="1"/>
</dbReference>
<keyword evidence="2" id="KW-0805">Transcription regulation</keyword>
<dbReference type="AlphaFoldDB" id="A0A367YUY8"/>
<keyword evidence="8" id="KW-1185">Reference proteome</keyword>
<dbReference type="GO" id="GO:0003700">
    <property type="term" value="F:DNA-binding transcription factor activity"/>
    <property type="evidence" value="ECO:0007669"/>
    <property type="project" value="TreeGrafter"/>
</dbReference>
<dbReference type="Pfam" id="PF03466">
    <property type="entry name" value="LysR_substrate"/>
    <property type="match status" value="1"/>
</dbReference>
<dbReference type="GO" id="GO:0032993">
    <property type="term" value="C:protein-DNA complex"/>
    <property type="evidence" value="ECO:0007669"/>
    <property type="project" value="TreeGrafter"/>
</dbReference>
<evidence type="ECO:0000256" key="3">
    <source>
        <dbReference type="ARBA" id="ARBA00023125"/>
    </source>
</evidence>
<feature type="domain" description="LysR substrate-binding" evidence="6">
    <location>
        <begin position="11"/>
        <end position="116"/>
    </location>
</feature>
<name>A0A367YUY8_9ACTN</name>
<keyword evidence="3" id="KW-0238">DNA-binding</keyword>
<feature type="region of interest" description="Disordered" evidence="5">
    <location>
        <begin position="186"/>
        <end position="217"/>
    </location>
</feature>
<feature type="compositionally biased region" description="Low complexity" evidence="5">
    <location>
        <begin position="194"/>
        <end position="207"/>
    </location>
</feature>